<accession>D4AJ59</accession>
<evidence type="ECO:0000256" key="8">
    <source>
        <dbReference type="ARBA" id="ARBA00023242"/>
    </source>
</evidence>
<keyword evidence="7 9" id="KW-0508">mRNA splicing</keyword>
<dbReference type="RefSeq" id="XP_003017427.1">
    <property type="nucleotide sequence ID" value="XM_003017381.1"/>
</dbReference>
<name>D4AJ59_ARTBC</name>
<evidence type="ECO:0000256" key="6">
    <source>
        <dbReference type="ARBA" id="ARBA00022728"/>
    </source>
</evidence>
<comment type="function">
    <text evidence="1 9">Involved in pre-mRNA splicing.</text>
</comment>
<evidence type="ECO:0000256" key="5">
    <source>
        <dbReference type="ARBA" id="ARBA00022664"/>
    </source>
</evidence>
<protein>
    <recommendedName>
        <fullName evidence="4 9">Pre-mRNA-splicing factor SYF2</fullName>
    </recommendedName>
</protein>
<evidence type="ECO:0000256" key="7">
    <source>
        <dbReference type="ARBA" id="ARBA00023187"/>
    </source>
</evidence>
<evidence type="ECO:0000313" key="12">
    <source>
        <dbReference type="Proteomes" id="UP000008866"/>
    </source>
</evidence>
<proteinExistence type="inferred from homology"/>
<comment type="subunit">
    <text evidence="9">May be part of a spliceosome complex.</text>
</comment>
<comment type="similarity">
    <text evidence="3 9">Belongs to the SYF2 family.</text>
</comment>
<keyword evidence="8 9" id="KW-0539">Nucleus</keyword>
<sequence>MPTEAEAADTAKPTDSATTSHQEDKAEKQKNDLEHSSKKSSSETESEKSIANKAEAEDTTSKNQDRLQRFKALQARAKTAVKNNLKETAAEAHRLSVDPNALSSISRKHAFASHSLLKADIEAAGEDFERKRAWDWTAEESEKWDRRMDKKQKHRDNVAFQDYRQDAHKNYKRQLRRMQPDLEAYENEKAAAVQRAAANGGLEIIEDENGDIVAIDKNGSFYSTADSTDFVENRPDRAAIDRLVADMQKAEETRLKKRRERGQGDDDADVTYINDKNKRFNQKLARFYNKYTAEIRDSFERGTMI</sequence>
<dbReference type="AlphaFoldDB" id="D4AJ59"/>
<dbReference type="EMBL" id="ABSU01000001">
    <property type="protein sequence ID" value="EFE36782.1"/>
    <property type="molecule type" value="Genomic_DNA"/>
</dbReference>
<dbReference type="PANTHER" id="PTHR13264:SF5">
    <property type="entry name" value="PRE-MRNA-SPLICING FACTOR SYF2"/>
    <property type="match status" value="1"/>
</dbReference>
<comment type="caution">
    <text evidence="11">The sequence shown here is derived from an EMBL/GenBank/DDBJ whole genome shotgun (WGS) entry which is preliminary data.</text>
</comment>
<evidence type="ECO:0000256" key="3">
    <source>
        <dbReference type="ARBA" id="ARBA00010028"/>
    </source>
</evidence>
<evidence type="ECO:0000256" key="9">
    <source>
        <dbReference type="RuleBase" id="RU367148"/>
    </source>
</evidence>
<feature type="compositionally biased region" description="Basic and acidic residues" evidence="10">
    <location>
        <begin position="21"/>
        <end position="67"/>
    </location>
</feature>
<dbReference type="PANTHER" id="PTHR13264">
    <property type="entry name" value="GCIP-INTERACTING PROTEIN P29"/>
    <property type="match status" value="1"/>
</dbReference>
<reference evidence="12" key="1">
    <citation type="journal article" date="2011" name="Genome Biol.">
        <title>Comparative and functional genomics provide insights into the pathogenicity of dermatophytic fungi.</title>
        <authorList>
            <person name="Burmester A."/>
            <person name="Shelest E."/>
            <person name="Gloeckner G."/>
            <person name="Heddergott C."/>
            <person name="Schindler S."/>
            <person name="Staib P."/>
            <person name="Heidel A."/>
            <person name="Felder M."/>
            <person name="Petzold A."/>
            <person name="Szafranski K."/>
            <person name="Feuermann M."/>
            <person name="Pedruzzi I."/>
            <person name="Priebe S."/>
            <person name="Groth M."/>
            <person name="Winkler R."/>
            <person name="Li W."/>
            <person name="Kniemeyer O."/>
            <person name="Schroeckh V."/>
            <person name="Hertweck C."/>
            <person name="Hube B."/>
            <person name="White T.C."/>
            <person name="Platzer M."/>
            <person name="Guthke R."/>
            <person name="Heitman J."/>
            <person name="Woestemeyer J."/>
            <person name="Zipfel P.F."/>
            <person name="Monod M."/>
            <person name="Brakhage A.A."/>
        </authorList>
    </citation>
    <scope>NUCLEOTIDE SEQUENCE [LARGE SCALE GENOMIC DNA]</scope>
    <source>
        <strain evidence="12">ATCC MYA-4681 / CBS 112371</strain>
    </source>
</reference>
<evidence type="ECO:0000256" key="1">
    <source>
        <dbReference type="ARBA" id="ARBA00003777"/>
    </source>
</evidence>
<dbReference type="Pfam" id="PF08231">
    <property type="entry name" value="SYF2"/>
    <property type="match status" value="1"/>
</dbReference>
<dbReference type="HOGENOM" id="CLU_051065_0_1_1"/>
<dbReference type="KEGG" id="abe:ARB_04308"/>
<evidence type="ECO:0000256" key="2">
    <source>
        <dbReference type="ARBA" id="ARBA00004123"/>
    </source>
</evidence>
<keyword evidence="5 9" id="KW-0507">mRNA processing</keyword>
<evidence type="ECO:0000256" key="4">
    <source>
        <dbReference type="ARBA" id="ARBA00014745"/>
    </source>
</evidence>
<dbReference type="GO" id="GO:0000974">
    <property type="term" value="C:Prp19 complex"/>
    <property type="evidence" value="ECO:0007669"/>
    <property type="project" value="TreeGrafter"/>
</dbReference>
<dbReference type="InterPro" id="IPR013260">
    <property type="entry name" value="mRNA_splic_SYF2"/>
</dbReference>
<keyword evidence="12" id="KW-1185">Reference proteome</keyword>
<evidence type="ECO:0000313" key="11">
    <source>
        <dbReference type="EMBL" id="EFE36782.1"/>
    </source>
</evidence>
<dbReference type="GeneID" id="9524537"/>
<dbReference type="STRING" id="663331.D4AJ59"/>
<dbReference type="OMA" id="RRRMHND"/>
<dbReference type="OrthoDB" id="199717at2759"/>
<dbReference type="eggNOG" id="KOG2609">
    <property type="taxonomic scope" value="Eukaryota"/>
</dbReference>
<evidence type="ECO:0000256" key="10">
    <source>
        <dbReference type="SAM" id="MobiDB-lite"/>
    </source>
</evidence>
<dbReference type="Proteomes" id="UP000008866">
    <property type="component" value="Unassembled WGS sequence"/>
</dbReference>
<dbReference type="GO" id="GO:0071014">
    <property type="term" value="C:post-mRNA release spliceosomal complex"/>
    <property type="evidence" value="ECO:0007669"/>
    <property type="project" value="TreeGrafter"/>
</dbReference>
<dbReference type="GO" id="GO:0000398">
    <property type="term" value="P:mRNA splicing, via spliceosome"/>
    <property type="evidence" value="ECO:0007669"/>
    <property type="project" value="UniProtKB-UniRule"/>
</dbReference>
<comment type="subcellular location">
    <subcellularLocation>
        <location evidence="2 9">Nucleus</location>
    </subcellularLocation>
</comment>
<gene>
    <name evidence="11" type="ORF">ARB_04308</name>
</gene>
<feature type="region of interest" description="Disordered" evidence="10">
    <location>
        <begin position="1"/>
        <end position="67"/>
    </location>
</feature>
<dbReference type="GO" id="GO:0071013">
    <property type="term" value="C:catalytic step 2 spliceosome"/>
    <property type="evidence" value="ECO:0007669"/>
    <property type="project" value="TreeGrafter"/>
</dbReference>
<organism evidence="11 12">
    <name type="scientific">Arthroderma benhamiae (strain ATCC MYA-4681 / CBS 112371)</name>
    <name type="common">Trichophyton mentagrophytes</name>
    <dbReference type="NCBI Taxonomy" id="663331"/>
    <lineage>
        <taxon>Eukaryota</taxon>
        <taxon>Fungi</taxon>
        <taxon>Dikarya</taxon>
        <taxon>Ascomycota</taxon>
        <taxon>Pezizomycotina</taxon>
        <taxon>Eurotiomycetes</taxon>
        <taxon>Eurotiomycetidae</taxon>
        <taxon>Onygenales</taxon>
        <taxon>Arthrodermataceae</taxon>
        <taxon>Trichophyton</taxon>
    </lineage>
</organism>
<keyword evidence="6 9" id="KW-0747">Spliceosome</keyword>